<dbReference type="AlphaFoldDB" id="A0A8T1K1J2"/>
<dbReference type="EMBL" id="RCMK01000822">
    <property type="protein sequence ID" value="KAG2911259.1"/>
    <property type="molecule type" value="Genomic_DNA"/>
</dbReference>
<sequence>MEWRFSSGVGLTTIATRYIHHRQGGLSVSANDGVVALKLVQLPGMLPASNGGLATRCQRHKDLSSPGSRRHSRIPFPL</sequence>
<evidence type="ECO:0000256" key="1">
    <source>
        <dbReference type="SAM" id="MobiDB-lite"/>
    </source>
</evidence>
<protein>
    <submittedName>
        <fullName evidence="2">Uncharacterized protein</fullName>
    </submittedName>
</protein>
<gene>
    <name evidence="2" type="ORF">PC117_g19218</name>
</gene>
<evidence type="ECO:0000313" key="3">
    <source>
        <dbReference type="Proteomes" id="UP000736787"/>
    </source>
</evidence>
<organism evidence="2 3">
    <name type="scientific">Phytophthora cactorum</name>
    <dbReference type="NCBI Taxonomy" id="29920"/>
    <lineage>
        <taxon>Eukaryota</taxon>
        <taxon>Sar</taxon>
        <taxon>Stramenopiles</taxon>
        <taxon>Oomycota</taxon>
        <taxon>Peronosporomycetes</taxon>
        <taxon>Peronosporales</taxon>
        <taxon>Peronosporaceae</taxon>
        <taxon>Phytophthora</taxon>
    </lineage>
</organism>
<proteinExistence type="predicted"/>
<dbReference type="Proteomes" id="UP000736787">
    <property type="component" value="Unassembled WGS sequence"/>
</dbReference>
<name>A0A8T1K1J2_9STRA</name>
<accession>A0A8T1K1J2</accession>
<evidence type="ECO:0000313" key="2">
    <source>
        <dbReference type="EMBL" id="KAG2911259.1"/>
    </source>
</evidence>
<feature type="region of interest" description="Disordered" evidence="1">
    <location>
        <begin position="58"/>
        <end position="78"/>
    </location>
</feature>
<reference evidence="2" key="1">
    <citation type="submission" date="2018-10" db="EMBL/GenBank/DDBJ databases">
        <title>Effector identification in a new, highly contiguous assembly of the strawberry crown rot pathogen Phytophthora cactorum.</title>
        <authorList>
            <person name="Armitage A.D."/>
            <person name="Nellist C.F."/>
            <person name="Bates H."/>
            <person name="Vickerstaff R.J."/>
            <person name="Harrison R.J."/>
        </authorList>
    </citation>
    <scope>NUCLEOTIDE SEQUENCE</scope>
    <source>
        <strain evidence="2">4040</strain>
    </source>
</reference>
<comment type="caution">
    <text evidence="2">The sequence shown here is derived from an EMBL/GenBank/DDBJ whole genome shotgun (WGS) entry which is preliminary data.</text>
</comment>
<feature type="compositionally biased region" description="Basic residues" evidence="1">
    <location>
        <begin position="68"/>
        <end position="78"/>
    </location>
</feature>